<evidence type="ECO:0000256" key="4">
    <source>
        <dbReference type="SAM" id="Phobius"/>
    </source>
</evidence>
<dbReference type="Proteomes" id="UP001168107">
    <property type="component" value="Unassembled WGS sequence"/>
</dbReference>
<name>A0ABT7PYV5_9GAMM</name>
<evidence type="ECO:0000313" key="5">
    <source>
        <dbReference type="EMBL" id="MDM5072270.1"/>
    </source>
</evidence>
<dbReference type="InterPro" id="IPR001082">
    <property type="entry name" value="Pilin"/>
</dbReference>
<comment type="similarity">
    <text evidence="1 3">Belongs to the N-Me-Phe pilin family.</text>
</comment>
<dbReference type="PANTHER" id="PTHR30093">
    <property type="entry name" value="GENERAL SECRETION PATHWAY PROTEIN G"/>
    <property type="match status" value="1"/>
</dbReference>
<evidence type="ECO:0000313" key="6">
    <source>
        <dbReference type="Proteomes" id="UP001168107"/>
    </source>
</evidence>
<keyword evidence="4" id="KW-0812">Transmembrane</keyword>
<feature type="transmembrane region" description="Helical" evidence="4">
    <location>
        <begin position="12"/>
        <end position="30"/>
    </location>
</feature>
<proteinExistence type="inferred from homology"/>
<reference evidence="5" key="1">
    <citation type="submission" date="2024-05" db="EMBL/GenBank/DDBJ databases">
        <title>WGS of Aeromonas isolates.</title>
        <authorList>
            <person name="Lee H."/>
        </authorList>
    </citation>
    <scope>NUCLEOTIDE SEQUENCE</scope>
    <source>
        <strain evidence="5">SU58-3</strain>
    </source>
</reference>
<keyword evidence="3" id="KW-0281">Fimbrium</keyword>
<dbReference type="Pfam" id="PF00114">
    <property type="entry name" value="Pilin"/>
    <property type="match status" value="1"/>
</dbReference>
<dbReference type="PROSITE" id="PS00409">
    <property type="entry name" value="PROKAR_NTER_METHYL"/>
    <property type="match status" value="1"/>
</dbReference>
<accession>A0ABT7PYV5</accession>
<keyword evidence="6" id="KW-1185">Reference proteome</keyword>
<keyword evidence="2" id="KW-0488">Methylation</keyword>
<protein>
    <submittedName>
        <fullName evidence="5">Type IVa pilus major pilin TapA</fullName>
    </submittedName>
</protein>
<evidence type="ECO:0000256" key="2">
    <source>
        <dbReference type="ARBA" id="ARBA00022481"/>
    </source>
</evidence>
<dbReference type="InterPro" id="IPR045584">
    <property type="entry name" value="Pilin-like"/>
</dbReference>
<dbReference type="NCBIfam" id="TIGR02532">
    <property type="entry name" value="IV_pilin_GFxxxE"/>
    <property type="match status" value="1"/>
</dbReference>
<evidence type="ECO:0000256" key="1">
    <source>
        <dbReference type="ARBA" id="ARBA00005233"/>
    </source>
</evidence>
<dbReference type="SUPFAM" id="SSF54523">
    <property type="entry name" value="Pili subunits"/>
    <property type="match status" value="1"/>
</dbReference>
<organism evidence="5 6">
    <name type="scientific">Aeromonas bestiarum</name>
    <dbReference type="NCBI Taxonomy" id="105751"/>
    <lineage>
        <taxon>Bacteria</taxon>
        <taxon>Pseudomonadati</taxon>
        <taxon>Pseudomonadota</taxon>
        <taxon>Gammaproteobacteria</taxon>
        <taxon>Aeromonadales</taxon>
        <taxon>Aeromonadaceae</taxon>
        <taxon>Aeromonas</taxon>
    </lineage>
</organism>
<dbReference type="PANTHER" id="PTHR30093:SF34">
    <property type="entry name" value="PREPILIN PEPTIDASE-DEPENDENT PROTEIN D"/>
    <property type="match status" value="1"/>
</dbReference>
<dbReference type="RefSeq" id="WP_098985023.1">
    <property type="nucleotide sequence ID" value="NZ_JAOPLL010000004.1"/>
</dbReference>
<sequence length="138" mass="13653">MKKQSGFTLIELMIVVAIVAILAAIALPAYQTYTQKAKFTEVVSATGAFKTAIEVCYQTGGDMSLCDQNSGGGVPSAAGASGFVTSVTVGAGAASAARITATGAAPVAFTYILDGSGTNGQVTWAVVSSSTCIAAGVC</sequence>
<evidence type="ECO:0000256" key="3">
    <source>
        <dbReference type="RuleBase" id="RU000389"/>
    </source>
</evidence>
<keyword evidence="4" id="KW-0472">Membrane</keyword>
<comment type="caution">
    <text evidence="5">The sequence shown here is derived from an EMBL/GenBank/DDBJ whole genome shotgun (WGS) entry which is preliminary data.</text>
</comment>
<gene>
    <name evidence="5" type="primary">tapA</name>
    <name evidence="5" type="ORF">OB935_10480</name>
</gene>
<dbReference type="EMBL" id="JAOPLL010000004">
    <property type="protein sequence ID" value="MDM5072270.1"/>
    <property type="molecule type" value="Genomic_DNA"/>
</dbReference>
<dbReference type="Gene3D" id="3.30.700.10">
    <property type="entry name" value="Glycoprotein, Type 4 Pilin"/>
    <property type="match status" value="1"/>
</dbReference>
<dbReference type="Pfam" id="PF07963">
    <property type="entry name" value="N_methyl"/>
    <property type="match status" value="1"/>
</dbReference>
<dbReference type="InterPro" id="IPR012902">
    <property type="entry name" value="N_methyl_site"/>
</dbReference>
<keyword evidence="4" id="KW-1133">Transmembrane helix</keyword>